<dbReference type="InterPro" id="IPR037185">
    <property type="entry name" value="EmrE-like"/>
</dbReference>
<organism evidence="3 4">
    <name type="scientific">Aphanomyces stellatus</name>
    <dbReference type="NCBI Taxonomy" id="120398"/>
    <lineage>
        <taxon>Eukaryota</taxon>
        <taxon>Sar</taxon>
        <taxon>Stramenopiles</taxon>
        <taxon>Oomycota</taxon>
        <taxon>Saprolegniomycetes</taxon>
        <taxon>Saprolegniales</taxon>
        <taxon>Verrucalvaceae</taxon>
        <taxon>Aphanomyces</taxon>
    </lineage>
</organism>
<feature type="transmembrane region" description="Helical" evidence="1">
    <location>
        <begin position="297"/>
        <end position="322"/>
    </location>
</feature>
<dbReference type="PANTHER" id="PTHR13146">
    <property type="match status" value="1"/>
</dbReference>
<feature type="transmembrane region" description="Helical" evidence="1">
    <location>
        <begin position="51"/>
        <end position="76"/>
    </location>
</feature>
<feature type="transmembrane region" description="Helical" evidence="1">
    <location>
        <begin position="96"/>
        <end position="117"/>
    </location>
</feature>
<feature type="transmembrane region" description="Helical" evidence="1">
    <location>
        <begin position="255"/>
        <end position="273"/>
    </location>
</feature>
<feature type="transmembrane region" description="Helical" evidence="1">
    <location>
        <begin position="160"/>
        <end position="178"/>
    </location>
</feature>
<accession>A0A485LI94</accession>
<dbReference type="OrthoDB" id="300580at2759"/>
<evidence type="ECO:0000313" key="4">
    <source>
        <dbReference type="Proteomes" id="UP000332933"/>
    </source>
</evidence>
<dbReference type="EMBL" id="CAADRA010006988">
    <property type="protein sequence ID" value="VFT97899.1"/>
    <property type="molecule type" value="Genomic_DNA"/>
</dbReference>
<dbReference type="EMBL" id="VJMH01006962">
    <property type="protein sequence ID" value="KAF0687007.1"/>
    <property type="molecule type" value="Genomic_DNA"/>
</dbReference>
<dbReference type="SUPFAM" id="SSF103481">
    <property type="entry name" value="Multidrug resistance efflux transporter EmrE"/>
    <property type="match status" value="1"/>
</dbReference>
<feature type="transmembrane region" description="Helical" evidence="1">
    <location>
        <begin position="361"/>
        <end position="381"/>
    </location>
</feature>
<dbReference type="PANTHER" id="PTHR13146:SF3">
    <property type="entry name" value="EAMA DOMAIN-CONTAINING PROTEIN"/>
    <property type="match status" value="1"/>
</dbReference>
<evidence type="ECO:0000256" key="1">
    <source>
        <dbReference type="SAM" id="Phobius"/>
    </source>
</evidence>
<evidence type="ECO:0000313" key="3">
    <source>
        <dbReference type="EMBL" id="VFT97899.1"/>
    </source>
</evidence>
<reference evidence="2" key="2">
    <citation type="submission" date="2019-06" db="EMBL/GenBank/DDBJ databases">
        <title>Genomics analysis of Aphanomyces spp. identifies a new class of oomycete effector associated with host adaptation.</title>
        <authorList>
            <person name="Gaulin E."/>
        </authorList>
    </citation>
    <scope>NUCLEOTIDE SEQUENCE</scope>
    <source>
        <strain evidence="2">CBS 578.67</strain>
    </source>
</reference>
<protein>
    <submittedName>
        <fullName evidence="3">Aste57867_21227 protein</fullName>
    </submittedName>
</protein>
<keyword evidence="4" id="KW-1185">Reference proteome</keyword>
<dbReference type="GO" id="GO:0016020">
    <property type="term" value="C:membrane"/>
    <property type="evidence" value="ECO:0007669"/>
    <property type="project" value="TreeGrafter"/>
</dbReference>
<sequence>MWSTSITISYPDNLFDACLNHSAILTLDARPPPRVPPMKKFGLNDSMKKQFAAFCFCFALLMGTGSTLSSKILYGIESEGRNGNMKFFAKPLMQTFMMFLAMGIAIPVQFLYVRFTGQHDMMPKFDRESVMVLAFPACADLGATALMSVGLMYVPVSTFQLVRCTIIVFVAALKILFLGFRPTKYMKCGIALNAVAILMVSASCFGEENEASSAIIGVSVLLLGCLVTSSQYVLEETVMRKKDGTPPMMVIGLEGMWGTFLMLTIVFPLAYLIPGNDNGSAEDFFDSCLMIYNNSTVFYMCLFYIVCVTSFNISSIFVTFLLDSVWRSILANFRPVSVWSMDLALFYVFTKGTLGEPWSPWSWLQLAGMLLLFFGTAVYNATIKLQWFDYSTDETKLTDASSIPLAVELTKSPIYGTADETKPLKSL</sequence>
<feature type="transmembrane region" description="Helical" evidence="1">
    <location>
        <begin position="185"/>
        <end position="202"/>
    </location>
</feature>
<feature type="transmembrane region" description="Helical" evidence="1">
    <location>
        <begin position="129"/>
        <end position="154"/>
    </location>
</feature>
<dbReference type="Proteomes" id="UP000332933">
    <property type="component" value="Unassembled WGS sequence"/>
</dbReference>
<feature type="transmembrane region" description="Helical" evidence="1">
    <location>
        <begin position="329"/>
        <end position="349"/>
    </location>
</feature>
<gene>
    <name evidence="3" type="primary">Aste57867_21227</name>
    <name evidence="2" type="ORF">As57867_021159</name>
    <name evidence="3" type="ORF">ASTE57867_21227</name>
</gene>
<reference evidence="3 4" key="1">
    <citation type="submission" date="2019-03" db="EMBL/GenBank/DDBJ databases">
        <authorList>
            <person name="Gaulin E."/>
            <person name="Dumas B."/>
        </authorList>
    </citation>
    <scope>NUCLEOTIDE SEQUENCE [LARGE SCALE GENOMIC DNA]</scope>
    <source>
        <strain evidence="3">CBS 568.67</strain>
    </source>
</reference>
<keyword evidence="1" id="KW-1133">Transmembrane helix</keyword>
<name>A0A485LI94_9STRA</name>
<proteinExistence type="predicted"/>
<evidence type="ECO:0000313" key="2">
    <source>
        <dbReference type="EMBL" id="KAF0687007.1"/>
    </source>
</evidence>
<keyword evidence="1" id="KW-0812">Transmembrane</keyword>
<keyword evidence="1" id="KW-0472">Membrane</keyword>
<dbReference type="AlphaFoldDB" id="A0A485LI94"/>
<feature type="transmembrane region" description="Helical" evidence="1">
    <location>
        <begin position="214"/>
        <end position="234"/>
    </location>
</feature>